<reference evidence="13" key="1">
    <citation type="submission" date="2021-01" db="UniProtKB">
        <authorList>
            <consortium name="EnsemblMetazoa"/>
        </authorList>
    </citation>
    <scope>IDENTIFICATION</scope>
</reference>
<keyword evidence="8" id="KW-0249">Electron transport</keyword>
<evidence type="ECO:0000256" key="9">
    <source>
        <dbReference type="ARBA" id="ARBA00022989"/>
    </source>
</evidence>
<evidence type="ECO:0000256" key="11">
    <source>
        <dbReference type="ARBA" id="ARBA00023004"/>
    </source>
</evidence>
<evidence type="ECO:0000256" key="4">
    <source>
        <dbReference type="ARBA" id="ARBA00022448"/>
    </source>
</evidence>
<dbReference type="Gene3D" id="1.20.1260.140">
    <property type="entry name" value="Alternative oxidase"/>
    <property type="match status" value="1"/>
</dbReference>
<dbReference type="GO" id="GO:0010230">
    <property type="term" value="P:alternative respiration"/>
    <property type="evidence" value="ECO:0007669"/>
    <property type="project" value="TreeGrafter"/>
</dbReference>
<dbReference type="GO" id="GO:0016020">
    <property type="term" value="C:membrane"/>
    <property type="evidence" value="ECO:0007669"/>
    <property type="project" value="UniProtKB-SubCell"/>
</dbReference>
<sequence>MSIFLRNKLRTFVGATSGLFAYGMYRPDCDRLVKQPLETNAKSDHHAYTLRNRVWTEQELIEKYKTCKNHVEPSKTSDYVMYGTLRFAYNAFNAVTFFDKDDPTPESMRTRLILLESIAGVPPFIMAGYRHFRSLRNLSYDGGRIYTHLEEAENERMHLVTCMQIFEAGALMKGSVFLAQMVATPICWFLCLLKPQWLNRGVGYLEELACETYSLVLTHCHNPEKKLYKAWHDKPAPPVSIDYWMLPKDSTWPDVLRYIYADETHHRDINHTFADLSVTDSNPLLREHKENYERSLSIESNKEVSHCPNEEK</sequence>
<dbReference type="EnsemblMetazoa" id="CLYHEMT000508.1">
    <property type="protein sequence ID" value="CLYHEMP000508.1"/>
    <property type="gene ID" value="CLYHEMG000508"/>
</dbReference>
<dbReference type="AlphaFoldDB" id="A0A7M5UKF8"/>
<organism evidence="13 14">
    <name type="scientific">Clytia hemisphaerica</name>
    <dbReference type="NCBI Taxonomy" id="252671"/>
    <lineage>
        <taxon>Eukaryota</taxon>
        <taxon>Metazoa</taxon>
        <taxon>Cnidaria</taxon>
        <taxon>Hydrozoa</taxon>
        <taxon>Hydroidolina</taxon>
        <taxon>Leptothecata</taxon>
        <taxon>Obeliida</taxon>
        <taxon>Clytiidae</taxon>
        <taxon>Clytia</taxon>
    </lineage>
</organism>
<evidence type="ECO:0000256" key="2">
    <source>
        <dbReference type="ARBA" id="ARBA00004370"/>
    </source>
</evidence>
<comment type="cofactor">
    <cofactor evidence="1">
        <name>Fe cation</name>
        <dbReference type="ChEBI" id="CHEBI:24875"/>
    </cofactor>
</comment>
<evidence type="ECO:0000256" key="5">
    <source>
        <dbReference type="ARBA" id="ARBA00022660"/>
    </source>
</evidence>
<comment type="similarity">
    <text evidence="3">Belongs to the alternative oxidase family.</text>
</comment>
<dbReference type="Proteomes" id="UP000594262">
    <property type="component" value="Unplaced"/>
</dbReference>
<evidence type="ECO:0000256" key="7">
    <source>
        <dbReference type="ARBA" id="ARBA00022723"/>
    </source>
</evidence>
<keyword evidence="10" id="KW-0560">Oxidoreductase</keyword>
<dbReference type="PANTHER" id="PTHR31803:SF3">
    <property type="entry name" value="ALTERNATIVE OXIDASE"/>
    <property type="match status" value="1"/>
</dbReference>
<keyword evidence="7" id="KW-0479">Metal-binding</keyword>
<dbReference type="Pfam" id="PF01786">
    <property type="entry name" value="AOX"/>
    <property type="match status" value="1"/>
</dbReference>
<dbReference type="GO" id="GO:0046872">
    <property type="term" value="F:metal ion binding"/>
    <property type="evidence" value="ECO:0007669"/>
    <property type="project" value="UniProtKB-KW"/>
</dbReference>
<evidence type="ECO:0000313" key="13">
    <source>
        <dbReference type="EnsemblMetazoa" id="CLYHEMP000508.1"/>
    </source>
</evidence>
<comment type="subcellular location">
    <subcellularLocation>
        <location evidence="2">Membrane</location>
    </subcellularLocation>
</comment>
<accession>A0A7M5UKF8</accession>
<evidence type="ECO:0000256" key="3">
    <source>
        <dbReference type="ARBA" id="ARBA00008388"/>
    </source>
</evidence>
<keyword evidence="4" id="KW-0813">Transport</keyword>
<keyword evidence="14" id="KW-1185">Reference proteome</keyword>
<name>A0A7M5UKF8_9CNID</name>
<keyword evidence="11" id="KW-0408">Iron</keyword>
<dbReference type="PANTHER" id="PTHR31803">
    <property type="entry name" value="ALTERNATIVE OXIDASE"/>
    <property type="match status" value="1"/>
</dbReference>
<protein>
    <recommendedName>
        <fullName evidence="15">Alternative oxidase</fullName>
    </recommendedName>
</protein>
<keyword evidence="5" id="KW-0679">Respiratory chain</keyword>
<dbReference type="OrthoDB" id="16906at2759"/>
<evidence type="ECO:0008006" key="15">
    <source>
        <dbReference type="Google" id="ProtNLM"/>
    </source>
</evidence>
<evidence type="ECO:0000313" key="14">
    <source>
        <dbReference type="Proteomes" id="UP000594262"/>
    </source>
</evidence>
<dbReference type="GO" id="GO:0005739">
    <property type="term" value="C:mitochondrion"/>
    <property type="evidence" value="ECO:0007669"/>
    <property type="project" value="TreeGrafter"/>
</dbReference>
<evidence type="ECO:0000256" key="1">
    <source>
        <dbReference type="ARBA" id="ARBA00001962"/>
    </source>
</evidence>
<dbReference type="InterPro" id="IPR038659">
    <property type="entry name" value="AOX_sf"/>
</dbReference>
<dbReference type="GeneID" id="136800133"/>
<evidence type="ECO:0000256" key="10">
    <source>
        <dbReference type="ARBA" id="ARBA00023002"/>
    </source>
</evidence>
<dbReference type="GO" id="GO:0009916">
    <property type="term" value="F:alternative oxidase activity"/>
    <property type="evidence" value="ECO:0007669"/>
    <property type="project" value="InterPro"/>
</dbReference>
<evidence type="ECO:0000256" key="6">
    <source>
        <dbReference type="ARBA" id="ARBA00022692"/>
    </source>
</evidence>
<dbReference type="InterPro" id="IPR002680">
    <property type="entry name" value="AOX"/>
</dbReference>
<keyword evidence="9" id="KW-1133">Transmembrane helix</keyword>
<evidence type="ECO:0000256" key="8">
    <source>
        <dbReference type="ARBA" id="ARBA00022982"/>
    </source>
</evidence>
<dbReference type="RefSeq" id="XP_066912844.1">
    <property type="nucleotide sequence ID" value="XM_067056743.1"/>
</dbReference>
<proteinExistence type="inferred from homology"/>
<keyword evidence="12" id="KW-0472">Membrane</keyword>
<evidence type="ECO:0000256" key="12">
    <source>
        <dbReference type="ARBA" id="ARBA00023136"/>
    </source>
</evidence>
<keyword evidence="6" id="KW-0812">Transmembrane</keyword>